<evidence type="ECO:0000256" key="3">
    <source>
        <dbReference type="ARBA" id="ARBA00022741"/>
    </source>
</evidence>
<reference evidence="13 14" key="1">
    <citation type="submission" date="2020-04" db="EMBL/GenBank/DDBJ databases">
        <authorList>
            <person name="Wallbank WR R."/>
            <person name="Pardo Diaz C."/>
            <person name="Kozak K."/>
            <person name="Martin S."/>
            <person name="Jiggins C."/>
            <person name="Moest M."/>
            <person name="Warren A I."/>
            <person name="Byers J.R.P. K."/>
            <person name="Montejo-Kovacevich G."/>
            <person name="Yen C E."/>
        </authorList>
    </citation>
    <scope>NUCLEOTIDE SEQUENCE [LARGE SCALE GENOMIC DNA]</scope>
</reference>
<dbReference type="PROSITE" id="PS50051">
    <property type="entry name" value="MCM_2"/>
    <property type="match status" value="1"/>
</dbReference>
<dbReference type="PANTHER" id="PTHR11630">
    <property type="entry name" value="DNA REPLICATION LICENSING FACTOR MCM FAMILY MEMBER"/>
    <property type="match status" value="1"/>
</dbReference>
<keyword evidence="5 11" id="KW-0347">Helicase</keyword>
<dbReference type="GO" id="GO:0042555">
    <property type="term" value="C:MCM complex"/>
    <property type="evidence" value="ECO:0007669"/>
    <property type="project" value="InterPro"/>
</dbReference>
<comment type="similarity">
    <text evidence="10">Belongs to the MCM family.</text>
</comment>
<dbReference type="InterPro" id="IPR041562">
    <property type="entry name" value="MCM_lid"/>
</dbReference>
<gene>
    <name evidence="11" type="primary">MCM7</name>
    <name evidence="13" type="ORF">APLA_LOCUS10387</name>
</gene>
<dbReference type="Pfam" id="PF17207">
    <property type="entry name" value="MCM_OB"/>
    <property type="match status" value="1"/>
</dbReference>
<keyword evidence="4 11" id="KW-0378">Hydrolase</keyword>
<dbReference type="InterPro" id="IPR027417">
    <property type="entry name" value="P-loop_NTPase"/>
</dbReference>
<proteinExistence type="inferred from homology"/>
<dbReference type="EC" id="3.6.4.12" evidence="11"/>
<dbReference type="GO" id="GO:0005634">
    <property type="term" value="C:nucleus"/>
    <property type="evidence" value="ECO:0007669"/>
    <property type="project" value="UniProtKB-SubCell"/>
</dbReference>
<dbReference type="OrthoDB" id="3207464at2759"/>
<dbReference type="InterPro" id="IPR033762">
    <property type="entry name" value="MCM_OB"/>
</dbReference>
<evidence type="ECO:0000256" key="4">
    <source>
        <dbReference type="ARBA" id="ARBA00022801"/>
    </source>
</evidence>
<keyword evidence="9 11" id="KW-0131">Cell cycle</keyword>
<sequence length="1104" mass="125112">MAMRDYTADKESFKNFFVDFCQTDDEGNKNFKYAEQLSRVAHREQTAFIVELDDLNETNDELAEAVKQNTRRYTNMVSDVVYEMLPDYKHKEVVTKDALDVYIEHRIMLEARNHRIPGEMRDPRNRYPPELIRRFEVYFKDMSTSKSLPIREVKAEHIGKLVTIRGIVTRCTDVKPLLVVATYSCSACGAETYQPVRALQFTPPPSCTADECRLNKTAGQLHLQTRGSRFQKFQELKIQEHSDQVPVGHIPRQLSVYCRGETTRRAQPGDHVAVTGIFLPLLSSGFRQIVQGLLSDTYLEAHGVTCLNQADESEMAEALTEEELAELADEDLYSRMARSLAPEIYGHEDVKKALLLLLVGGVDKRPNGMKIRGNINICLMGDPGVAKSQLLNYIDRLAPRSQYTTGRGSSGVGLTAAVLKDPFTGEMMLEGGALVLADQGVCCIDEFDKMAENDRTAIHEVMEQQTISIAKAGIMTCLNARVSILAAANPAYGRYNPKRTIEQNIQLPAALLSRFDLLWLIQDKPNRDKDLELAKHIAYVHQHSAQPPSEVRALAMRLVRRYVALTKRKQPAVPTHLADYIVCEYTPLIDTLTYVHQHSAQPPSEVRALAMRLVRRYVALTKRKQPAVPTHLADYIVCEYTPLIDTLTYVHQHSAQPPSEVRALAMRLVRRYVALTKRKQPAVPTHLADYIVCEYTPLIDTLTYVHQHSAQPPSEVRALAMRLVRRYVALTKRKQPAVPTHLADYIVCEYTPLIDTLTYVHQHSAQPPSEVRALAMRLVRRYVALTKRKQPAVPTHLADYIVCEYTPLIDTLTYVHQHSAQPPSEVRALAMRLVRRYVALTKRKQPAVPTHLADYIVCEYTPLIDTLTYVHQHSAQPPSEVRALAMRLVRRYVALTKRKQPAVPTHLADYIVCEYTPLIDTLTYVHQHSAQPPSEVRALAMRLVRRYVALTKRKQPAVPTHLADYIVSSYVELRREARNARDVTFTSARNLLAILRLSTALARLRLSDVVEKEDVSEAIRLVEMSKQSLSPVDENVQRGISATDRIFAIVRDVAGSSQTVKIADVIERCVDKGFKPDQVDACIEEYENLNVWQVNQVRTKITFM</sequence>
<dbReference type="GO" id="GO:0017116">
    <property type="term" value="F:single-stranded DNA helicase activity"/>
    <property type="evidence" value="ECO:0007669"/>
    <property type="project" value="TreeGrafter"/>
</dbReference>
<evidence type="ECO:0000313" key="13">
    <source>
        <dbReference type="EMBL" id="CAB3245320.1"/>
    </source>
</evidence>
<dbReference type="Proteomes" id="UP000494106">
    <property type="component" value="Unassembled WGS sequence"/>
</dbReference>
<evidence type="ECO:0000256" key="1">
    <source>
        <dbReference type="ARBA" id="ARBA00004123"/>
    </source>
</evidence>
<comment type="subcellular location">
    <subcellularLocation>
        <location evidence="1 11">Nucleus</location>
    </subcellularLocation>
</comment>
<keyword evidence="14" id="KW-1185">Reference proteome</keyword>
<keyword evidence="2 11" id="KW-0235">DNA replication</keyword>
<evidence type="ECO:0000256" key="10">
    <source>
        <dbReference type="RuleBase" id="RU004070"/>
    </source>
</evidence>
<dbReference type="PANTHER" id="PTHR11630:SF26">
    <property type="entry name" value="DNA REPLICATION LICENSING FACTOR MCM7"/>
    <property type="match status" value="1"/>
</dbReference>
<dbReference type="PRINTS" id="PR01657">
    <property type="entry name" value="MCMFAMILY"/>
</dbReference>
<dbReference type="InterPro" id="IPR003593">
    <property type="entry name" value="AAA+_ATPase"/>
</dbReference>
<keyword evidence="3 10" id="KW-0547">Nucleotide-binding</keyword>
<dbReference type="PRINTS" id="PR01663">
    <property type="entry name" value="MCMPROTEIN7"/>
</dbReference>
<dbReference type="FunFam" id="2.20.28.10:FF:000004">
    <property type="entry name" value="DNA replication licensing factor MCM7"/>
    <property type="match status" value="1"/>
</dbReference>
<dbReference type="FunFam" id="3.30.1640.10:FF:000007">
    <property type="entry name" value="DNA replication licensing factor MCM7"/>
    <property type="match status" value="1"/>
</dbReference>
<organism evidence="13 14">
    <name type="scientific">Arctia plantaginis</name>
    <name type="common">Wood tiger moth</name>
    <name type="synonym">Phalaena plantaginis</name>
    <dbReference type="NCBI Taxonomy" id="874455"/>
    <lineage>
        <taxon>Eukaryota</taxon>
        <taxon>Metazoa</taxon>
        <taxon>Ecdysozoa</taxon>
        <taxon>Arthropoda</taxon>
        <taxon>Hexapoda</taxon>
        <taxon>Insecta</taxon>
        <taxon>Pterygota</taxon>
        <taxon>Neoptera</taxon>
        <taxon>Endopterygota</taxon>
        <taxon>Lepidoptera</taxon>
        <taxon>Glossata</taxon>
        <taxon>Ditrysia</taxon>
        <taxon>Noctuoidea</taxon>
        <taxon>Erebidae</taxon>
        <taxon>Arctiinae</taxon>
        <taxon>Arctia</taxon>
    </lineage>
</organism>
<dbReference type="InterPro" id="IPR031327">
    <property type="entry name" value="MCM"/>
</dbReference>
<dbReference type="InterPro" id="IPR001208">
    <property type="entry name" value="MCM_dom"/>
</dbReference>
<evidence type="ECO:0000256" key="2">
    <source>
        <dbReference type="ARBA" id="ARBA00022705"/>
    </source>
</evidence>
<dbReference type="GO" id="GO:0000727">
    <property type="term" value="P:double-strand break repair via break-induced replication"/>
    <property type="evidence" value="ECO:0007669"/>
    <property type="project" value="TreeGrafter"/>
</dbReference>
<evidence type="ECO:0000313" key="14">
    <source>
        <dbReference type="Proteomes" id="UP000494106"/>
    </source>
</evidence>
<comment type="caution">
    <text evidence="13">The sequence shown here is derived from an EMBL/GenBank/DDBJ whole genome shotgun (WGS) entry which is preliminary data.</text>
</comment>
<dbReference type="Gene3D" id="3.30.1640.10">
    <property type="entry name" value="mini-chromosome maintenance (MCM) complex, chain A, domain 1"/>
    <property type="match status" value="1"/>
</dbReference>
<name>A0A8S1AD91_ARCPL</name>
<dbReference type="GO" id="GO:0006271">
    <property type="term" value="P:DNA strand elongation involved in DNA replication"/>
    <property type="evidence" value="ECO:0007669"/>
    <property type="project" value="TreeGrafter"/>
</dbReference>
<protein>
    <recommendedName>
        <fullName evidence="11">DNA replication licensing factor MCM7</fullName>
        <ecNumber evidence="11">3.6.4.12</ecNumber>
    </recommendedName>
</protein>
<dbReference type="GO" id="GO:0003697">
    <property type="term" value="F:single-stranded DNA binding"/>
    <property type="evidence" value="ECO:0007669"/>
    <property type="project" value="TreeGrafter"/>
</dbReference>
<dbReference type="InterPro" id="IPR027925">
    <property type="entry name" value="MCM_N"/>
</dbReference>
<dbReference type="Pfam" id="PF24901">
    <property type="entry name" value="WHD_MCM7"/>
    <property type="match status" value="1"/>
</dbReference>
<evidence type="ECO:0000256" key="11">
    <source>
        <dbReference type="RuleBase" id="RU365012"/>
    </source>
</evidence>
<evidence type="ECO:0000256" key="8">
    <source>
        <dbReference type="ARBA" id="ARBA00023242"/>
    </source>
</evidence>
<keyword evidence="7 10" id="KW-0238">DNA-binding</keyword>
<dbReference type="SUPFAM" id="SSF50249">
    <property type="entry name" value="Nucleic acid-binding proteins"/>
    <property type="match status" value="1"/>
</dbReference>
<dbReference type="Gene3D" id="2.40.50.140">
    <property type="entry name" value="Nucleic acid-binding proteins"/>
    <property type="match status" value="1"/>
</dbReference>
<feature type="domain" description="MCM C-terminal AAA(+) ATPase" evidence="12">
    <location>
        <begin position="332"/>
        <end position="537"/>
    </location>
</feature>
<dbReference type="Gene3D" id="2.20.28.10">
    <property type="match status" value="1"/>
</dbReference>
<dbReference type="GO" id="GO:0006270">
    <property type="term" value="P:DNA replication initiation"/>
    <property type="evidence" value="ECO:0007669"/>
    <property type="project" value="InterPro"/>
</dbReference>
<dbReference type="Pfam" id="PF14551">
    <property type="entry name" value="MCM_N"/>
    <property type="match status" value="1"/>
</dbReference>
<dbReference type="Pfam" id="PF17855">
    <property type="entry name" value="MCM_lid"/>
    <property type="match status" value="1"/>
</dbReference>
<comment type="catalytic activity">
    <reaction evidence="11">
        <text>ATP + H2O = ADP + phosphate + H(+)</text>
        <dbReference type="Rhea" id="RHEA:13065"/>
        <dbReference type="ChEBI" id="CHEBI:15377"/>
        <dbReference type="ChEBI" id="CHEBI:15378"/>
        <dbReference type="ChEBI" id="CHEBI:30616"/>
        <dbReference type="ChEBI" id="CHEBI:43474"/>
        <dbReference type="ChEBI" id="CHEBI:456216"/>
        <dbReference type="EC" id="3.6.4.12"/>
    </reaction>
</comment>
<dbReference type="InterPro" id="IPR012340">
    <property type="entry name" value="NA-bd_OB-fold"/>
</dbReference>
<dbReference type="AlphaFoldDB" id="A0A8S1AD91"/>
<keyword evidence="6 10" id="KW-0067">ATP-binding</keyword>
<dbReference type="EMBL" id="CADEBC010000524">
    <property type="protein sequence ID" value="CAB3245320.1"/>
    <property type="molecule type" value="Genomic_DNA"/>
</dbReference>
<accession>A0A8S1AD91</accession>
<evidence type="ECO:0000256" key="9">
    <source>
        <dbReference type="ARBA" id="ARBA00023306"/>
    </source>
</evidence>
<dbReference type="GO" id="GO:0016787">
    <property type="term" value="F:hydrolase activity"/>
    <property type="evidence" value="ECO:0007669"/>
    <property type="project" value="UniProtKB-KW"/>
</dbReference>
<dbReference type="InterPro" id="IPR008050">
    <property type="entry name" value="MCM7"/>
</dbReference>
<evidence type="ECO:0000256" key="7">
    <source>
        <dbReference type="ARBA" id="ARBA00023125"/>
    </source>
</evidence>
<dbReference type="SMART" id="SM00350">
    <property type="entry name" value="MCM"/>
    <property type="match status" value="1"/>
</dbReference>
<evidence type="ECO:0000259" key="12">
    <source>
        <dbReference type="PROSITE" id="PS50051"/>
    </source>
</evidence>
<dbReference type="SUPFAM" id="SSF52540">
    <property type="entry name" value="P-loop containing nucleoside triphosphate hydrolases"/>
    <property type="match status" value="1"/>
</dbReference>
<dbReference type="InterPro" id="IPR018525">
    <property type="entry name" value="MCM_CS"/>
</dbReference>
<evidence type="ECO:0000256" key="6">
    <source>
        <dbReference type="ARBA" id="ARBA00022840"/>
    </source>
</evidence>
<dbReference type="Gene3D" id="3.40.50.300">
    <property type="entry name" value="P-loop containing nucleotide triphosphate hydrolases"/>
    <property type="match status" value="2"/>
</dbReference>
<dbReference type="SMART" id="SM00382">
    <property type="entry name" value="AAA"/>
    <property type="match status" value="1"/>
</dbReference>
<dbReference type="GO" id="GO:0005524">
    <property type="term" value="F:ATP binding"/>
    <property type="evidence" value="ECO:0007669"/>
    <property type="project" value="UniProtKB-KW"/>
</dbReference>
<dbReference type="PROSITE" id="PS00847">
    <property type="entry name" value="MCM_1"/>
    <property type="match status" value="1"/>
</dbReference>
<dbReference type="Pfam" id="PF00493">
    <property type="entry name" value="MCM"/>
    <property type="match status" value="1"/>
</dbReference>
<comment type="function">
    <text evidence="11">Acts as component of the MCM2-7 complex (MCM complex) which is the replicative helicase essential for 'once per cell cycle' DNA replication initiation and elongation in eukaryotic cells. The active ATPase sites in the MCM2-7 ring are formed through the interaction surfaces of two neighboring subunits such that a critical structure of a conserved arginine finger motif is provided in trans relative to the ATP-binding site of the Walker A box of the adjacent subunit. The six ATPase active sites, however, are likely to contribute differentially to the complex helicase activity.</text>
</comment>
<evidence type="ECO:0000256" key="5">
    <source>
        <dbReference type="ARBA" id="ARBA00022806"/>
    </source>
</evidence>
<keyword evidence="8 11" id="KW-0539">Nucleus</keyword>